<evidence type="ECO:0000256" key="3">
    <source>
        <dbReference type="ARBA" id="ARBA00022630"/>
    </source>
</evidence>
<evidence type="ECO:0000256" key="1">
    <source>
        <dbReference type="ARBA" id="ARBA00001974"/>
    </source>
</evidence>
<proteinExistence type="inferred from homology"/>
<accession>A0ABT9BGW9</accession>
<evidence type="ECO:0000256" key="4">
    <source>
        <dbReference type="ARBA" id="ARBA00022827"/>
    </source>
</evidence>
<keyword evidence="4" id="KW-0274">FAD</keyword>
<comment type="caution">
    <text evidence="6">The sequence shown here is derived from an EMBL/GenBank/DDBJ whole genome shotgun (WGS) entry which is preliminary data.</text>
</comment>
<gene>
    <name evidence="6" type="ORF">Q5H93_14200</name>
</gene>
<sequence>MTAAPFHLVIIGNGIAGISCALTLRRLRPEARITIVSGESLHHYARTALMYVYMGHLRLADIKPYEDWFWRENQLDLVHTTATALHPAGQRVSLSNGLTLSYDALLLATGSESRFHDWPGQHLAGVQGFYNLSDLEALSRDIHGIRRGVVVGGGLIGIELAEMLHSRGIEPLLLVRDAHYWSSSLPPEEAALVDYQIKQNQIPVRYHTELREILGDAQGRVRAVRTTAGEEIACQWVGLATGVRPNLTLARTAPALETDQGILVDEYLKTTLPHVYAAGDCAQHRLPAAGEVPIEQLWYTGRMQGETVAHTIAGQPAPYRRGIWFNSAKFFNLEYQTYGRAPVAPTDGLSSFYWQHPMRQVALRIYFETSDSQAVTGFNALGLRLRHAVCEQWIRQRTPLTTVLARLAEANFDPEFFPRHEAAIVRAFNQQFPQQAIAIRPKRRLFF</sequence>
<comment type="cofactor">
    <cofactor evidence="1">
        <name>FAD</name>
        <dbReference type="ChEBI" id="CHEBI:57692"/>
    </cofactor>
</comment>
<dbReference type="GO" id="GO:0016491">
    <property type="term" value="F:oxidoreductase activity"/>
    <property type="evidence" value="ECO:0007669"/>
    <property type="project" value="UniProtKB-KW"/>
</dbReference>
<dbReference type="RefSeq" id="WP_305007219.1">
    <property type="nucleotide sequence ID" value="NZ_JAUQSY010000009.1"/>
</dbReference>
<dbReference type="InterPro" id="IPR036188">
    <property type="entry name" value="FAD/NAD-bd_sf"/>
</dbReference>
<dbReference type="InterPro" id="IPR023753">
    <property type="entry name" value="FAD/NAD-binding_dom"/>
</dbReference>
<organism evidence="6 7">
    <name type="scientific">Hymenobacter aranciens</name>
    <dbReference type="NCBI Taxonomy" id="3063996"/>
    <lineage>
        <taxon>Bacteria</taxon>
        <taxon>Pseudomonadati</taxon>
        <taxon>Bacteroidota</taxon>
        <taxon>Cytophagia</taxon>
        <taxon>Cytophagales</taxon>
        <taxon>Hymenobacteraceae</taxon>
        <taxon>Hymenobacter</taxon>
    </lineage>
</organism>
<dbReference type="EC" id="1.-.-.-" evidence="6"/>
<dbReference type="PANTHER" id="PTHR43429:SF3">
    <property type="entry name" value="NITRITE REDUCTASE [NAD(P)H]"/>
    <property type="match status" value="1"/>
</dbReference>
<protein>
    <submittedName>
        <fullName evidence="6">FAD/NAD(P)-binding oxidoreductase</fullName>
        <ecNumber evidence="6">1.-.-.-</ecNumber>
    </submittedName>
</protein>
<evidence type="ECO:0000256" key="2">
    <source>
        <dbReference type="ARBA" id="ARBA00006442"/>
    </source>
</evidence>
<dbReference type="PANTHER" id="PTHR43429">
    <property type="entry name" value="PYRIDINE NUCLEOTIDE-DISULFIDE OXIDOREDUCTASE DOMAIN-CONTAINING"/>
    <property type="match status" value="1"/>
</dbReference>
<feature type="domain" description="FAD/NAD(P)-binding" evidence="5">
    <location>
        <begin position="7"/>
        <end position="292"/>
    </location>
</feature>
<dbReference type="PRINTS" id="PR00368">
    <property type="entry name" value="FADPNR"/>
</dbReference>
<evidence type="ECO:0000313" key="7">
    <source>
        <dbReference type="Proteomes" id="UP001176429"/>
    </source>
</evidence>
<dbReference type="Proteomes" id="UP001176429">
    <property type="component" value="Unassembled WGS sequence"/>
</dbReference>
<keyword evidence="3" id="KW-0285">Flavoprotein</keyword>
<reference evidence="6" key="1">
    <citation type="submission" date="2023-07" db="EMBL/GenBank/DDBJ databases">
        <authorList>
            <person name="Kim M.K."/>
        </authorList>
    </citation>
    <scope>NUCLEOTIDE SEQUENCE</scope>
    <source>
        <strain evidence="6">ASUV-10-1</strain>
    </source>
</reference>
<name>A0ABT9BGW9_9BACT</name>
<dbReference type="Gene3D" id="3.50.50.60">
    <property type="entry name" value="FAD/NAD(P)-binding domain"/>
    <property type="match status" value="2"/>
</dbReference>
<dbReference type="Pfam" id="PF07992">
    <property type="entry name" value="Pyr_redox_2"/>
    <property type="match status" value="1"/>
</dbReference>
<keyword evidence="6" id="KW-0560">Oxidoreductase</keyword>
<dbReference type="PRINTS" id="PR00469">
    <property type="entry name" value="PNDRDTASEII"/>
</dbReference>
<keyword evidence="7" id="KW-1185">Reference proteome</keyword>
<dbReference type="SUPFAM" id="SSF51905">
    <property type="entry name" value="FAD/NAD(P)-binding domain"/>
    <property type="match status" value="1"/>
</dbReference>
<dbReference type="EMBL" id="JAUQSY010000009">
    <property type="protein sequence ID" value="MDO7875891.1"/>
    <property type="molecule type" value="Genomic_DNA"/>
</dbReference>
<comment type="similarity">
    <text evidence="2">Belongs to the FAD-dependent oxidoreductase family.</text>
</comment>
<evidence type="ECO:0000259" key="5">
    <source>
        <dbReference type="Pfam" id="PF07992"/>
    </source>
</evidence>
<evidence type="ECO:0000313" key="6">
    <source>
        <dbReference type="EMBL" id="MDO7875891.1"/>
    </source>
</evidence>
<dbReference type="InterPro" id="IPR050260">
    <property type="entry name" value="FAD-bd_OxRdtase"/>
</dbReference>